<sequence>MKKSLHPVHLPMLLAIKAQFPAEEGSAAGFPGTFWFRQARLFDIGMMI</sequence>
<comment type="caution">
    <text evidence="1">The sequence shown here is derived from an EMBL/GenBank/DDBJ whole genome shotgun (WGS) entry which is preliminary data.</text>
</comment>
<dbReference type="EMBL" id="JAECVW010000011">
    <property type="protein sequence ID" value="MBH8596214.1"/>
    <property type="molecule type" value="Genomic_DNA"/>
</dbReference>
<dbReference type="RefSeq" id="WP_181732883.1">
    <property type="nucleotide sequence ID" value="NZ_JACEIR010000013.1"/>
</dbReference>
<reference evidence="1 2" key="1">
    <citation type="submission" date="2020-12" db="EMBL/GenBank/DDBJ databases">
        <title>WGS of Thermoactinomyces spp.</title>
        <authorList>
            <person name="Cheng K."/>
        </authorList>
    </citation>
    <scope>NUCLEOTIDE SEQUENCE [LARGE SCALE GENOMIC DNA]</scope>
    <source>
        <strain evidence="2">CICC 10671\DSM 43846</strain>
    </source>
</reference>
<gene>
    <name evidence="1" type="ORF">I8U20_12975</name>
</gene>
<keyword evidence="2" id="KW-1185">Reference proteome</keyword>
<evidence type="ECO:0000313" key="2">
    <source>
        <dbReference type="Proteomes" id="UP000633619"/>
    </source>
</evidence>
<protein>
    <submittedName>
        <fullName evidence="1">Uncharacterized protein</fullName>
    </submittedName>
</protein>
<organism evidence="1 2">
    <name type="scientific">Thermoactinomyces intermedius</name>
    <dbReference type="NCBI Taxonomy" id="2024"/>
    <lineage>
        <taxon>Bacteria</taxon>
        <taxon>Bacillati</taxon>
        <taxon>Bacillota</taxon>
        <taxon>Bacilli</taxon>
        <taxon>Bacillales</taxon>
        <taxon>Thermoactinomycetaceae</taxon>
        <taxon>Thermoactinomyces</taxon>
    </lineage>
</organism>
<name>A0A8I1AF71_THEIN</name>
<dbReference type="Proteomes" id="UP000633619">
    <property type="component" value="Unassembled WGS sequence"/>
</dbReference>
<proteinExistence type="predicted"/>
<dbReference type="AlphaFoldDB" id="A0A8I1AF71"/>
<accession>A0A8I1AF71</accession>
<evidence type="ECO:0000313" key="1">
    <source>
        <dbReference type="EMBL" id="MBH8596214.1"/>
    </source>
</evidence>